<feature type="compositionally biased region" description="Basic and acidic residues" evidence="1">
    <location>
        <begin position="288"/>
        <end position="333"/>
    </location>
</feature>
<dbReference type="GO" id="GO:0006887">
    <property type="term" value="P:exocytosis"/>
    <property type="evidence" value="ECO:0007669"/>
    <property type="project" value="TreeGrafter"/>
</dbReference>
<feature type="compositionally biased region" description="Gly residues" evidence="1">
    <location>
        <begin position="334"/>
        <end position="355"/>
    </location>
</feature>
<comment type="caution">
    <text evidence="3">The sequence shown here is derived from an EMBL/GenBank/DDBJ whole genome shotgun (WGS) entry which is preliminary data.</text>
</comment>
<feature type="compositionally biased region" description="Basic and acidic residues" evidence="1">
    <location>
        <begin position="880"/>
        <end position="895"/>
    </location>
</feature>
<feature type="compositionally biased region" description="Gly residues" evidence="1">
    <location>
        <begin position="1029"/>
        <end position="1044"/>
    </location>
</feature>
<dbReference type="GO" id="GO:0005886">
    <property type="term" value="C:plasma membrane"/>
    <property type="evidence" value="ECO:0007669"/>
    <property type="project" value="TreeGrafter"/>
</dbReference>
<dbReference type="PANTHER" id="PTHR45716">
    <property type="entry name" value="BITESIZE, ISOFORM I"/>
    <property type="match status" value="1"/>
</dbReference>
<feature type="compositionally biased region" description="Basic and acidic residues" evidence="1">
    <location>
        <begin position="1214"/>
        <end position="1245"/>
    </location>
</feature>
<dbReference type="Pfam" id="PF13699">
    <property type="entry name" value="eCIS_core"/>
    <property type="match status" value="1"/>
</dbReference>
<feature type="compositionally biased region" description="Basic and acidic residues" evidence="1">
    <location>
        <begin position="765"/>
        <end position="784"/>
    </location>
</feature>
<feature type="compositionally biased region" description="Basic and acidic residues" evidence="1">
    <location>
        <begin position="1352"/>
        <end position="1383"/>
    </location>
</feature>
<proteinExistence type="predicted"/>
<feature type="compositionally biased region" description="Basic and acidic residues" evidence="1">
    <location>
        <begin position="839"/>
        <end position="870"/>
    </location>
</feature>
<dbReference type="EMBL" id="JAAKZY010000196">
    <property type="protein sequence ID" value="NGO13562.1"/>
    <property type="molecule type" value="Genomic_DNA"/>
</dbReference>
<dbReference type="Proteomes" id="UP000472335">
    <property type="component" value="Unassembled WGS sequence"/>
</dbReference>
<feature type="compositionally biased region" description="Basic and acidic residues" evidence="1">
    <location>
        <begin position="1253"/>
        <end position="1274"/>
    </location>
</feature>
<feature type="compositionally biased region" description="Basic and acidic residues" evidence="1">
    <location>
        <begin position="27"/>
        <end position="37"/>
    </location>
</feature>
<feature type="compositionally biased region" description="Basic and acidic residues" evidence="1">
    <location>
        <begin position="1093"/>
        <end position="1109"/>
    </location>
</feature>
<feature type="compositionally biased region" description="Basic and acidic residues" evidence="1">
    <location>
        <begin position="1133"/>
        <end position="1157"/>
    </location>
</feature>
<feature type="compositionally biased region" description="Basic and acidic residues" evidence="1">
    <location>
        <begin position="2001"/>
        <end position="2021"/>
    </location>
</feature>
<dbReference type="PANTHER" id="PTHR45716:SF2">
    <property type="entry name" value="BITESIZE, ISOFORM I"/>
    <property type="match status" value="1"/>
</dbReference>
<gene>
    <name evidence="3" type="ORF">G5C60_39710</name>
</gene>
<dbReference type="InterPro" id="IPR025295">
    <property type="entry name" value="eCIS_core_dom"/>
</dbReference>
<feature type="compositionally biased region" description="Acidic residues" evidence="1">
    <location>
        <begin position="480"/>
        <end position="511"/>
    </location>
</feature>
<feature type="compositionally biased region" description="Low complexity" evidence="1">
    <location>
        <begin position="914"/>
        <end position="928"/>
    </location>
</feature>
<dbReference type="GO" id="GO:0042043">
    <property type="term" value="F:neurexin family protein binding"/>
    <property type="evidence" value="ECO:0007669"/>
    <property type="project" value="TreeGrafter"/>
</dbReference>
<feature type="compositionally biased region" description="Low complexity" evidence="1">
    <location>
        <begin position="829"/>
        <end position="838"/>
    </location>
</feature>
<dbReference type="RefSeq" id="WP_165267091.1">
    <property type="nucleotide sequence ID" value="NZ_JAAKZY010000196.1"/>
</dbReference>
<feature type="compositionally biased region" description="Gly residues" evidence="1">
    <location>
        <begin position="929"/>
        <end position="947"/>
    </location>
</feature>
<feature type="compositionally biased region" description="Basic and acidic residues" evidence="1">
    <location>
        <begin position="384"/>
        <end position="449"/>
    </location>
</feature>
<reference evidence="3 4" key="1">
    <citation type="submission" date="2020-02" db="EMBL/GenBank/DDBJ databases">
        <title>Whole-genome analyses of novel actinobacteria.</title>
        <authorList>
            <person name="Sahin N."/>
            <person name="Gencbay T."/>
        </authorList>
    </citation>
    <scope>NUCLEOTIDE SEQUENCE [LARGE SCALE GENOMIC DNA]</scope>
    <source>
        <strain evidence="3 4">HC44</strain>
    </source>
</reference>
<feature type="compositionally biased region" description="Basic and acidic residues" evidence="1">
    <location>
        <begin position="459"/>
        <end position="479"/>
    </location>
</feature>
<feature type="compositionally biased region" description="Basic and acidic residues" evidence="1">
    <location>
        <begin position="1391"/>
        <end position="1439"/>
    </location>
</feature>
<feature type="compositionally biased region" description="Low complexity" evidence="1">
    <location>
        <begin position="562"/>
        <end position="576"/>
    </location>
</feature>
<feature type="compositionally biased region" description="Basic and acidic residues" evidence="1">
    <location>
        <begin position="363"/>
        <end position="377"/>
    </location>
</feature>
<feature type="compositionally biased region" description="Low complexity" evidence="1">
    <location>
        <begin position="988"/>
        <end position="1028"/>
    </location>
</feature>
<evidence type="ECO:0000313" key="4">
    <source>
        <dbReference type="Proteomes" id="UP000472335"/>
    </source>
</evidence>
<feature type="compositionally biased region" description="Basic and acidic residues" evidence="1">
    <location>
        <begin position="1318"/>
        <end position="1340"/>
    </location>
</feature>
<feature type="region of interest" description="Disordered" evidence="1">
    <location>
        <begin position="288"/>
        <end position="1168"/>
    </location>
</feature>
<feature type="compositionally biased region" description="Basic and acidic residues" evidence="1">
    <location>
        <begin position="965"/>
        <end position="984"/>
    </location>
</feature>
<accession>A0A6G4VHD4</accession>
<feature type="compositionally biased region" description="Polar residues" evidence="1">
    <location>
        <begin position="586"/>
        <end position="600"/>
    </location>
</feature>
<feature type="domain" description="eCIS core" evidence="2">
    <location>
        <begin position="45"/>
        <end position="120"/>
    </location>
</feature>
<feature type="compositionally biased region" description="Basic and acidic residues" evidence="1">
    <location>
        <begin position="2035"/>
        <end position="2062"/>
    </location>
</feature>
<feature type="compositionally biased region" description="Basic and acidic residues" evidence="1">
    <location>
        <begin position="722"/>
        <end position="752"/>
    </location>
</feature>
<feature type="compositionally biased region" description="Basic and acidic residues" evidence="1">
    <location>
        <begin position="811"/>
        <end position="828"/>
    </location>
</feature>
<organism evidence="3 4">
    <name type="scientific">Streptomyces scabichelini</name>
    <dbReference type="NCBI Taxonomy" id="2711217"/>
    <lineage>
        <taxon>Bacteria</taxon>
        <taxon>Bacillati</taxon>
        <taxon>Actinomycetota</taxon>
        <taxon>Actinomycetes</taxon>
        <taxon>Kitasatosporales</taxon>
        <taxon>Streptomycetaceae</taxon>
        <taxon>Streptomyces</taxon>
    </lineage>
</organism>
<keyword evidence="4" id="KW-1185">Reference proteome</keyword>
<dbReference type="GO" id="GO:0070382">
    <property type="term" value="C:exocytic vesicle"/>
    <property type="evidence" value="ECO:0007669"/>
    <property type="project" value="TreeGrafter"/>
</dbReference>
<feature type="compositionally biased region" description="Basic and acidic residues" evidence="1">
    <location>
        <begin position="700"/>
        <end position="714"/>
    </location>
</feature>
<name>A0A6G4VHD4_9ACTN</name>
<protein>
    <submittedName>
        <fullName evidence="3">DUF4157 domain-containing protein</fullName>
    </submittedName>
</protein>
<evidence type="ECO:0000259" key="2">
    <source>
        <dbReference type="Pfam" id="PF13699"/>
    </source>
</evidence>
<feature type="compositionally biased region" description="Basic residues" evidence="1">
    <location>
        <begin position="2022"/>
        <end position="2034"/>
    </location>
</feature>
<sequence>MSGNSPTQDARSDEAAEQRRRKRKERAAKARTPEPKDIVSGAGQPLDVGVRRELEEQLGHDFSRVRLHTDRDAGHLTEMLGADAVAVGQDIFFREGAYAPGTAEGQRLLAHELLHTVQNSYGAGPLVAGRDLGAVSLPQEAAEQEAESTARRLTREETAAEAPEASQPVDVEKGEVTPAWMRYATVDADRMRAEKLDPAGLVERLVGSVLRSLRGDPADVSHRVRIELARMAPELQDSVLDRLEVRLSSPEYGRLLDLVDEVEQEAPLPMDGSLAPEAIPDTIDVVEQERERKRADVQAAQENKEKAKDERRKRTQRRKAEAPDRDSTPDRDAGGGSGKAAGPKGSNGSGKGVGTESGEQESVDGRSAREQDGKQQESEQNAEDSDKQKREDQDKEEQKKKDEEEQNKEDGKDSGSREEEREAGKKEAESTAEREREGEGDKADEENRKQSAKTAGGIDRSDAEPGEKDRQGGRRTDDERTLEDEDSEDDEPLGLEADGEDPAAGLDDDAENAGGAGDAEDKADEQDGEKSAWDTEIKPQDHVPEGDLDVSGVQTADRMAPGTSSAGNSASAARGGQDTSRDGTDSARQPGSRDGTSSGKSADGDRKGPGAAEGVQGKHGVPSVPKPPPTKADAVEDARAEEDAEEGANGPAERNEADAQADKDLQSGRTADQEVGPDPEAGAGNGADKDGDADSGPDGKNAEESKAEENKAGENEENNAEGNKDGDPGDADTKRERSEDRERDSQTRRAEEDSGQETGESGEGENSKDGSSEKLAKADEDKRGQATGSGGSGKDSGEKQDGAKSASQEGKSAEGGKDSDSSGGKSDDSSSGSGTDQKSASEEKSTEESGEKDSASKDFASKDSGSKEAESSGGSSSGEKQGETSGEKAEDDGATKEASAGKGQATEEDKAAGEESASAEAAPKVSEGAGPGAGSGAGGGSQGGGGIPAVSQAAGKSSAPQPKETAPRADAPPKQEKPKPEAKKAAKAAKAAQPAAKQPDRPAAAKSAPPKPSAPKADASRSATAKAAKGGGPAPKAPKGGGGPAPLKGKKDGPAPDVSNSTPEAGLAAAGKLKPHQALQTIQGVDGAVNKSVGKERAALQKAPPKMERPSGSPKTLRGGPKPAAPGQYTNEKVAKTDAAKGKTPEINGEERPKGELPESQAEEPSWWDIGWEILKGLAGKVADSIADVETTDEGMQGARVGDAPRLPTDADADPERTDKQQKKLDEKNQELQKAGREDAARPMGEDQIYPDVPKETLEGKVDGDKGGGGRDARGGGPRGGKAPGAGGPVTVEAVSAVAEHDRGPQIKRGFSQGQKQMSEERAEKDKKAKQDKQRHEKNVQQEVSSSGRTQENARNKGRSDVAASRDKWRKEQDDKTADIEGKKGKKYDKARKDIKDKKEDTDKRVDKRTEDDNKEIDKKREGAEKDAENKRDNDKEKSGNWISQGIDWVKEQFNKLKNAIKGIFEKARNLVTGIIDEFKKQVFDLIDKARDWVVKQINDFADALIALGDELLKDYPAMRDKWRNTIDGARDAAVKKVNEAADALKKGIGKLLDGLGKVLLAGLDLLEKGLLAAVSVAETYVTKAMEYGGALLKGLGEWAQIASDIVTDPGGWISNAKASAESGARNHLFDEVKIAVKEWFNQKVQEIVGIPLETFNTLVKGGVSKEEMGKMAWDAAVPQLPLIIGELIVTKVVAKLIPGAGWVMAVIDALKTAYGALSEILRAFGTFMEYLKAVKAGGAKAAIMFAKAVAAGVVALLELIYEALISGVGKYMGKVSKSLSGMAKSMRKKKPAPRANKPRSPRKQPASRRGPASRRESRPEKEARPEKRPSPEKKPRRQEQRDRAKQEERKDRREERREEGKDVNLARRRVRDANRKLRSRDGDTQRRGAARDTLRRPGRRRDDERTRDRDTTRPGTRSDARRPTDNRPGSPKRDDHRRPDNERRPDSDRSRDGDRRKETEGSKKQPRHDGESRSGRALRRARQTVKSALNRTRRASRRLTSKDRKTGRKLNNDSRRMRDAYKHRRDLLKKQQHRRQEQKQRKREEARKKENSQQSKEDRLRRIVARIRPMLSRMLKQGVRGPVLRLVLAAMRAWHRLTQLTLNGPDSFAIEARLNPSERVLVGDTVDIGGVQVETNRILRAIRRIGIEIFEQGGLDVAATGGIENFQEDLPLRGGDLRPSISGGPGSKGGTTQHLLRMRNNLNPRMGDKIREETHTGEQLDAQRNKGSGWNPGRANRVVQVQFPGDPQPVSLGYDELPGKLKAMRKTHGNTAVNQAIANVLRFARGRKPVGSHLDLSWQLYVWLIQQESHRNIGALATHAMVLDMMNRKKMTPEEASAERWHADAVDPEPADRALPGVADKAYEGYWAMQPKGSESRARNLPLYLDDTLPARVNEPKRWDNLPELNRLAAREIKAIQLWVNSLSDFKVASSGAAETEEDRLILEIRRRVLAIYGISASGGKEFLESLMEELNLHNQNRYGGRG</sequence>
<feature type="compositionally biased region" description="Basic residues" evidence="1">
    <location>
        <begin position="1786"/>
        <end position="1807"/>
    </location>
</feature>
<feature type="compositionally biased region" description="Polar residues" evidence="1">
    <location>
        <begin position="1341"/>
        <end position="1351"/>
    </location>
</feature>
<feature type="region of interest" description="Disordered" evidence="1">
    <location>
        <begin position="1781"/>
        <end position="2062"/>
    </location>
</feature>
<feature type="compositionally biased region" description="Gly residues" evidence="1">
    <location>
        <begin position="1275"/>
        <end position="1288"/>
    </location>
</feature>
<feature type="region of interest" description="Disordered" evidence="1">
    <location>
        <begin position="2214"/>
        <end position="2235"/>
    </location>
</feature>
<feature type="region of interest" description="Disordered" evidence="1">
    <location>
        <begin position="1"/>
        <end position="46"/>
    </location>
</feature>
<feature type="compositionally biased region" description="Basic and acidic residues" evidence="1">
    <location>
        <begin position="653"/>
        <end position="666"/>
    </location>
</feature>
<feature type="compositionally biased region" description="Basic and acidic residues" evidence="1">
    <location>
        <begin position="2214"/>
        <end position="2225"/>
    </location>
</feature>
<feature type="compositionally biased region" description="Basic and acidic residues" evidence="1">
    <location>
        <begin position="1814"/>
        <end position="1975"/>
    </location>
</feature>
<feature type="compositionally biased region" description="Basic and acidic residues" evidence="1">
    <location>
        <begin position="528"/>
        <end position="545"/>
    </location>
</feature>
<evidence type="ECO:0000256" key="1">
    <source>
        <dbReference type="SAM" id="MobiDB-lite"/>
    </source>
</evidence>
<feature type="region of interest" description="Disordered" evidence="1">
    <location>
        <begin position="153"/>
        <end position="173"/>
    </location>
</feature>
<feature type="region of interest" description="Disordered" evidence="1">
    <location>
        <begin position="1189"/>
        <end position="1440"/>
    </location>
</feature>
<evidence type="ECO:0000313" key="3">
    <source>
        <dbReference type="EMBL" id="NGO13562.1"/>
    </source>
</evidence>